<accession>A0A7J2U3L4</accession>
<reference evidence="5" key="1">
    <citation type="journal article" date="2020" name="mSystems">
        <title>Genome- and Community-Level Interaction Insights into Carbon Utilization and Element Cycling Functions of Hydrothermarchaeota in Hydrothermal Sediment.</title>
        <authorList>
            <person name="Zhou Z."/>
            <person name="Liu Y."/>
            <person name="Xu W."/>
            <person name="Pan J."/>
            <person name="Luo Z.H."/>
            <person name="Li M."/>
        </authorList>
    </citation>
    <scope>NUCLEOTIDE SEQUENCE [LARGE SCALE GENOMIC DNA]</scope>
    <source>
        <strain evidence="5">SpSt-125</strain>
    </source>
</reference>
<dbReference type="InterPro" id="IPR017911">
    <property type="entry name" value="MacB-like_ATP-bd"/>
</dbReference>
<dbReference type="GO" id="GO:0016887">
    <property type="term" value="F:ATP hydrolysis activity"/>
    <property type="evidence" value="ECO:0007669"/>
    <property type="project" value="InterPro"/>
</dbReference>
<dbReference type="PANTHER" id="PTHR24220">
    <property type="entry name" value="IMPORT ATP-BINDING PROTEIN"/>
    <property type="match status" value="1"/>
</dbReference>
<evidence type="ECO:0000313" key="5">
    <source>
        <dbReference type="EMBL" id="HEM67169.1"/>
    </source>
</evidence>
<protein>
    <submittedName>
        <fullName evidence="5">ABC transporter ATP-binding protein</fullName>
    </submittedName>
</protein>
<organism evidence="5">
    <name type="scientific">Ignisphaera aggregans</name>
    <dbReference type="NCBI Taxonomy" id="334771"/>
    <lineage>
        <taxon>Archaea</taxon>
        <taxon>Thermoproteota</taxon>
        <taxon>Thermoprotei</taxon>
        <taxon>Desulfurococcales</taxon>
        <taxon>Desulfurococcaceae</taxon>
        <taxon>Ignisphaera</taxon>
    </lineage>
</organism>
<proteinExistence type="predicted"/>
<dbReference type="EMBL" id="DSEU01000040">
    <property type="protein sequence ID" value="HEM67169.1"/>
    <property type="molecule type" value="Genomic_DNA"/>
</dbReference>
<name>A0A7J2U3L4_9CREN</name>
<dbReference type="PROSITE" id="PS00211">
    <property type="entry name" value="ABC_TRANSPORTER_1"/>
    <property type="match status" value="1"/>
</dbReference>
<sequence>MKDIIVTVKNLWKYYNYMGQRIAILKGVNVLLYRGDVACIYGPSGAGKTTFLKILAGLERPDAGEIIVEGYNLTLLDDDALATLRTTIVSYIPQDYGLIDDFTVYENVELPLLVAGIPEEERRVILLETLRYMGIVEKMYTKVKYLSGGEKQRVAIARALVVTPSLLLADEPTANLDWENAKRVLELFTRINRDFETTITIVSHDARVLEFANRRFALYDGVLKEV</sequence>
<dbReference type="AlphaFoldDB" id="A0A7J2U3L4"/>
<dbReference type="GO" id="GO:0022857">
    <property type="term" value="F:transmembrane transporter activity"/>
    <property type="evidence" value="ECO:0007669"/>
    <property type="project" value="TreeGrafter"/>
</dbReference>
<feature type="domain" description="ABC transporter" evidence="4">
    <location>
        <begin position="6"/>
        <end position="226"/>
    </location>
</feature>
<gene>
    <name evidence="5" type="ORF">ENO26_06345</name>
</gene>
<dbReference type="InterPro" id="IPR003439">
    <property type="entry name" value="ABC_transporter-like_ATP-bd"/>
</dbReference>
<dbReference type="InterPro" id="IPR003593">
    <property type="entry name" value="AAA+_ATPase"/>
</dbReference>
<dbReference type="SUPFAM" id="SSF52540">
    <property type="entry name" value="P-loop containing nucleoside triphosphate hydrolases"/>
    <property type="match status" value="1"/>
</dbReference>
<dbReference type="Pfam" id="PF00005">
    <property type="entry name" value="ABC_tran"/>
    <property type="match status" value="1"/>
</dbReference>
<evidence type="ECO:0000256" key="1">
    <source>
        <dbReference type="ARBA" id="ARBA00022448"/>
    </source>
</evidence>
<dbReference type="GO" id="GO:0005524">
    <property type="term" value="F:ATP binding"/>
    <property type="evidence" value="ECO:0007669"/>
    <property type="project" value="UniProtKB-KW"/>
</dbReference>
<keyword evidence="3 5" id="KW-0067">ATP-binding</keyword>
<dbReference type="InterPro" id="IPR027417">
    <property type="entry name" value="P-loop_NTPase"/>
</dbReference>
<keyword evidence="1" id="KW-0813">Transport</keyword>
<evidence type="ECO:0000259" key="4">
    <source>
        <dbReference type="PROSITE" id="PS50893"/>
    </source>
</evidence>
<dbReference type="CDD" id="cd03255">
    <property type="entry name" value="ABC_MJ0796_LolCDE_FtsE"/>
    <property type="match status" value="1"/>
</dbReference>
<dbReference type="InterPro" id="IPR015854">
    <property type="entry name" value="ABC_transpr_LolD-like"/>
</dbReference>
<dbReference type="PROSITE" id="PS50893">
    <property type="entry name" value="ABC_TRANSPORTER_2"/>
    <property type="match status" value="1"/>
</dbReference>
<dbReference type="Gene3D" id="3.40.50.300">
    <property type="entry name" value="P-loop containing nucleotide triphosphate hydrolases"/>
    <property type="match status" value="1"/>
</dbReference>
<dbReference type="SMART" id="SM00382">
    <property type="entry name" value="AAA"/>
    <property type="match status" value="1"/>
</dbReference>
<comment type="caution">
    <text evidence="5">The sequence shown here is derived from an EMBL/GenBank/DDBJ whole genome shotgun (WGS) entry which is preliminary data.</text>
</comment>
<evidence type="ECO:0000256" key="3">
    <source>
        <dbReference type="ARBA" id="ARBA00022840"/>
    </source>
</evidence>
<dbReference type="GO" id="GO:0005886">
    <property type="term" value="C:plasma membrane"/>
    <property type="evidence" value="ECO:0007669"/>
    <property type="project" value="TreeGrafter"/>
</dbReference>
<evidence type="ECO:0000256" key="2">
    <source>
        <dbReference type="ARBA" id="ARBA00022741"/>
    </source>
</evidence>
<keyword evidence="2" id="KW-0547">Nucleotide-binding</keyword>
<dbReference type="InterPro" id="IPR017871">
    <property type="entry name" value="ABC_transporter-like_CS"/>
</dbReference>